<organism evidence="1 2">
    <name type="scientific">Actinomadura meridiana</name>
    <dbReference type="NCBI Taxonomy" id="559626"/>
    <lineage>
        <taxon>Bacteria</taxon>
        <taxon>Bacillati</taxon>
        <taxon>Actinomycetota</taxon>
        <taxon>Actinomycetes</taxon>
        <taxon>Streptosporangiales</taxon>
        <taxon>Thermomonosporaceae</taxon>
        <taxon>Actinomadura</taxon>
    </lineage>
</organism>
<dbReference type="Proteomes" id="UP001501710">
    <property type="component" value="Unassembled WGS sequence"/>
</dbReference>
<dbReference type="GO" id="GO:0032259">
    <property type="term" value="P:methylation"/>
    <property type="evidence" value="ECO:0007669"/>
    <property type="project" value="UniProtKB-KW"/>
</dbReference>
<keyword evidence="1" id="KW-0489">Methyltransferase</keyword>
<keyword evidence="2" id="KW-1185">Reference proteome</keyword>
<dbReference type="GO" id="GO:0008168">
    <property type="term" value="F:methyltransferase activity"/>
    <property type="evidence" value="ECO:0007669"/>
    <property type="project" value="UniProtKB-KW"/>
</dbReference>
<dbReference type="SUPFAM" id="SSF53335">
    <property type="entry name" value="S-adenosyl-L-methionine-dependent methyltransferases"/>
    <property type="match status" value="1"/>
</dbReference>
<accession>A0ABP8BWG0</accession>
<evidence type="ECO:0000313" key="2">
    <source>
        <dbReference type="Proteomes" id="UP001501710"/>
    </source>
</evidence>
<proteinExistence type="predicted"/>
<protein>
    <submittedName>
        <fullName evidence="1">Class I SAM-dependent methyltransferase</fullName>
    </submittedName>
</protein>
<dbReference type="Gene3D" id="3.40.50.150">
    <property type="entry name" value="Vaccinia Virus protein VP39"/>
    <property type="match status" value="1"/>
</dbReference>
<dbReference type="RefSeq" id="WP_344892583.1">
    <property type="nucleotide sequence ID" value="NZ_BAABAS010000004.1"/>
</dbReference>
<sequence length="220" mass="22926">MIGELYEEALQGHAPVEIEHADGQRRPLPIQDWLALRPGDGGLLARCSGTTLDVGSGPGRLTVALARRGVPVLGIDVVPYAVALTVQAGGPALCRDVFGLVPGTGLWRTALLADGNIGIGGDPQMLVRRVLGLLAPGGRVLVEVGPPGSGSQIEPLRLRAPGRVGEWFEWAQVSVEAIHGIAAGCAATITGTWQEADRWFVTLRSLTSCPAKGPCPARPS</sequence>
<dbReference type="EMBL" id="BAABAS010000004">
    <property type="protein sequence ID" value="GAA4228216.1"/>
    <property type="molecule type" value="Genomic_DNA"/>
</dbReference>
<name>A0ABP8BWG0_9ACTN</name>
<keyword evidence="1" id="KW-0808">Transferase</keyword>
<dbReference type="InterPro" id="IPR029063">
    <property type="entry name" value="SAM-dependent_MTases_sf"/>
</dbReference>
<evidence type="ECO:0000313" key="1">
    <source>
        <dbReference type="EMBL" id="GAA4228216.1"/>
    </source>
</evidence>
<comment type="caution">
    <text evidence="1">The sequence shown here is derived from an EMBL/GenBank/DDBJ whole genome shotgun (WGS) entry which is preliminary data.</text>
</comment>
<reference evidence="2" key="1">
    <citation type="journal article" date="2019" name="Int. J. Syst. Evol. Microbiol.">
        <title>The Global Catalogue of Microorganisms (GCM) 10K type strain sequencing project: providing services to taxonomists for standard genome sequencing and annotation.</title>
        <authorList>
            <consortium name="The Broad Institute Genomics Platform"/>
            <consortium name="The Broad Institute Genome Sequencing Center for Infectious Disease"/>
            <person name="Wu L."/>
            <person name="Ma J."/>
        </authorList>
    </citation>
    <scope>NUCLEOTIDE SEQUENCE [LARGE SCALE GENOMIC DNA]</scope>
    <source>
        <strain evidence="2">JCM 17440</strain>
    </source>
</reference>
<gene>
    <name evidence="1" type="ORF">GCM10022254_17760</name>
</gene>
<dbReference type="CDD" id="cd02440">
    <property type="entry name" value="AdoMet_MTases"/>
    <property type="match status" value="1"/>
</dbReference>